<evidence type="ECO:0000313" key="2">
    <source>
        <dbReference type="Proteomes" id="UP000054350"/>
    </source>
</evidence>
<protein>
    <submittedName>
        <fullName evidence="1">Uncharacterized protein</fullName>
    </submittedName>
</protein>
<reference evidence="2" key="2">
    <citation type="submission" date="2009-11" db="EMBL/GenBank/DDBJ databases">
        <title>The Genome Sequence of Allomyces macrogynus strain ATCC 38327.</title>
        <authorList>
            <consortium name="The Broad Institute Genome Sequencing Platform"/>
            <person name="Russ C."/>
            <person name="Cuomo C."/>
            <person name="Shea T."/>
            <person name="Young S.K."/>
            <person name="Zeng Q."/>
            <person name="Koehrsen M."/>
            <person name="Haas B."/>
            <person name="Borodovsky M."/>
            <person name="Guigo R."/>
            <person name="Alvarado L."/>
            <person name="Berlin A."/>
            <person name="Borenstein D."/>
            <person name="Chen Z."/>
            <person name="Engels R."/>
            <person name="Freedman E."/>
            <person name="Gellesch M."/>
            <person name="Goldberg J."/>
            <person name="Griggs A."/>
            <person name="Gujja S."/>
            <person name="Heiman D."/>
            <person name="Hepburn T."/>
            <person name="Howarth C."/>
            <person name="Jen D."/>
            <person name="Larson L."/>
            <person name="Lewis B."/>
            <person name="Mehta T."/>
            <person name="Park D."/>
            <person name="Pearson M."/>
            <person name="Roberts A."/>
            <person name="Saif S."/>
            <person name="Shenoy N."/>
            <person name="Sisk P."/>
            <person name="Stolte C."/>
            <person name="Sykes S."/>
            <person name="Walk T."/>
            <person name="White J."/>
            <person name="Yandava C."/>
            <person name="Burger G."/>
            <person name="Gray M.W."/>
            <person name="Holland P.W.H."/>
            <person name="King N."/>
            <person name="Lang F.B.F."/>
            <person name="Roger A.J."/>
            <person name="Ruiz-Trillo I."/>
            <person name="Lander E."/>
            <person name="Nusbaum C."/>
        </authorList>
    </citation>
    <scope>NUCLEOTIDE SEQUENCE [LARGE SCALE GENOMIC DNA]</scope>
    <source>
        <strain evidence="2">ATCC 38327</strain>
    </source>
</reference>
<keyword evidence="2" id="KW-1185">Reference proteome</keyword>
<organism evidence="1 2">
    <name type="scientific">Allomyces macrogynus (strain ATCC 38327)</name>
    <name type="common">Allomyces javanicus var. macrogynus</name>
    <dbReference type="NCBI Taxonomy" id="578462"/>
    <lineage>
        <taxon>Eukaryota</taxon>
        <taxon>Fungi</taxon>
        <taxon>Fungi incertae sedis</taxon>
        <taxon>Blastocladiomycota</taxon>
        <taxon>Blastocladiomycetes</taxon>
        <taxon>Blastocladiales</taxon>
        <taxon>Blastocladiaceae</taxon>
        <taxon>Allomyces</taxon>
    </lineage>
</organism>
<name>A0A0L0SPE3_ALLM3</name>
<dbReference type="Proteomes" id="UP000054350">
    <property type="component" value="Unassembled WGS sequence"/>
</dbReference>
<proteinExistence type="predicted"/>
<evidence type="ECO:0000313" key="1">
    <source>
        <dbReference type="EMBL" id="KNE64245.1"/>
    </source>
</evidence>
<reference evidence="1 2" key="1">
    <citation type="submission" date="2009-11" db="EMBL/GenBank/DDBJ databases">
        <title>Annotation of Allomyces macrogynus ATCC 38327.</title>
        <authorList>
            <consortium name="The Broad Institute Genome Sequencing Platform"/>
            <person name="Russ C."/>
            <person name="Cuomo C."/>
            <person name="Burger G."/>
            <person name="Gray M.W."/>
            <person name="Holland P.W.H."/>
            <person name="King N."/>
            <person name="Lang F.B.F."/>
            <person name="Roger A.J."/>
            <person name="Ruiz-Trillo I."/>
            <person name="Young S.K."/>
            <person name="Zeng Q."/>
            <person name="Gargeya S."/>
            <person name="Fitzgerald M."/>
            <person name="Haas B."/>
            <person name="Abouelleil A."/>
            <person name="Alvarado L."/>
            <person name="Arachchi H.M."/>
            <person name="Berlin A."/>
            <person name="Chapman S.B."/>
            <person name="Gearin G."/>
            <person name="Goldberg J."/>
            <person name="Griggs A."/>
            <person name="Gujja S."/>
            <person name="Hansen M."/>
            <person name="Heiman D."/>
            <person name="Howarth C."/>
            <person name="Larimer J."/>
            <person name="Lui A."/>
            <person name="MacDonald P.J.P."/>
            <person name="McCowen C."/>
            <person name="Montmayeur A."/>
            <person name="Murphy C."/>
            <person name="Neiman D."/>
            <person name="Pearson M."/>
            <person name="Priest M."/>
            <person name="Roberts A."/>
            <person name="Saif S."/>
            <person name="Shea T."/>
            <person name="Sisk P."/>
            <person name="Stolte C."/>
            <person name="Sykes S."/>
            <person name="Wortman J."/>
            <person name="Nusbaum C."/>
            <person name="Birren B."/>
        </authorList>
    </citation>
    <scope>NUCLEOTIDE SEQUENCE [LARGE SCALE GENOMIC DNA]</scope>
    <source>
        <strain evidence="1 2">ATCC 38327</strain>
    </source>
</reference>
<dbReference type="VEuPathDB" id="FungiDB:AMAG_09282"/>
<dbReference type="AlphaFoldDB" id="A0A0L0SPE3"/>
<gene>
    <name evidence="1" type="ORF">AMAG_09282</name>
</gene>
<dbReference type="EMBL" id="GG745344">
    <property type="protein sequence ID" value="KNE64245.1"/>
    <property type="molecule type" value="Genomic_DNA"/>
</dbReference>
<accession>A0A0L0SPE3</accession>
<sequence>MVFEADTRKSAPSALAPPGAATACLVLSVDAHKAQLNLDHYRRTGDLQRVAHCERVLADARAQGAIEEVARHQILDDVAVSLNPASGGPDRASLFTGRISADMTRLQERLALAEAQNAKLQATVKAAHVAVASLVEQVAAANKETALDRVEAGNAAMAMLEARVQPVESGKSALGCNESAAYVRGGGRGYGREDMDDNIYYELPDDEVFAESADDAYAQGGFATDDVYVID</sequence>